<gene>
    <name evidence="1" type="ORF">QPK29_021000</name>
</gene>
<keyword evidence="2" id="KW-1185">Reference proteome</keyword>
<evidence type="ECO:0000313" key="1">
    <source>
        <dbReference type="EMBL" id="MFJ1470198.1"/>
    </source>
</evidence>
<sequence length="157" mass="18086">MNDLTQFYVNRLLNQLSSACSSAQALICTATTMRAVKFAADVQVNAMIRSLPDVRQEQYRMHDCAEKRMEVLLDEQLKALEGCPSSDQLRQEYSRLVRNDWVFLRGEFGRLYGRADREYHRLLHKHVQREREAASTPPPFAVDPDVDDDRDDSAPTP</sequence>
<dbReference type="EMBL" id="JASNRB020000013">
    <property type="protein sequence ID" value="MFJ1470198.1"/>
    <property type="molecule type" value="Genomic_DNA"/>
</dbReference>
<comment type="caution">
    <text evidence="1">The sequence shown here is derived from an EMBL/GenBank/DDBJ whole genome shotgun (WGS) entry which is preliminary data.</text>
</comment>
<organism evidence="1 2">
    <name type="scientific">Massilia orientalis</name>
    <dbReference type="NCBI Taxonomy" id="3050128"/>
    <lineage>
        <taxon>Bacteria</taxon>
        <taxon>Pseudomonadati</taxon>
        <taxon>Pseudomonadota</taxon>
        <taxon>Betaproteobacteria</taxon>
        <taxon>Burkholderiales</taxon>
        <taxon>Oxalobacteraceae</taxon>
        <taxon>Telluria group</taxon>
        <taxon>Massilia</taxon>
    </lineage>
</organism>
<proteinExistence type="predicted"/>
<name>A0ACC7MDJ7_9BURK</name>
<reference evidence="1" key="1">
    <citation type="submission" date="2024-11" db="EMBL/GenBank/DDBJ databases">
        <title>Description of Massilia orientalis sp. nov., isolated from rhizosphere soil of Ageratina adenophora.</title>
        <authorList>
            <person name="Wang Y."/>
        </authorList>
    </citation>
    <scope>NUCLEOTIDE SEQUENCE</scope>
    <source>
        <strain evidence="1">YIM B02787</strain>
    </source>
</reference>
<evidence type="ECO:0000313" key="2">
    <source>
        <dbReference type="Proteomes" id="UP001168096"/>
    </source>
</evidence>
<dbReference type="Proteomes" id="UP001168096">
    <property type="component" value="Unassembled WGS sequence"/>
</dbReference>
<protein>
    <submittedName>
        <fullName evidence="1">Uncharacterized protein</fullName>
    </submittedName>
</protein>
<accession>A0ACC7MDJ7</accession>